<feature type="modified residue" description="4-aspartylphosphate" evidence="6">
    <location>
        <position position="51"/>
    </location>
</feature>
<keyword evidence="2" id="KW-0902">Two-component regulatory system</keyword>
<dbReference type="Proteomes" id="UP001222770">
    <property type="component" value="Unassembled WGS sequence"/>
</dbReference>
<dbReference type="Pfam" id="PF00072">
    <property type="entry name" value="Response_reg"/>
    <property type="match status" value="1"/>
</dbReference>
<evidence type="ECO:0000259" key="8">
    <source>
        <dbReference type="PROSITE" id="PS50110"/>
    </source>
</evidence>
<evidence type="ECO:0000256" key="4">
    <source>
        <dbReference type="ARBA" id="ARBA00023125"/>
    </source>
</evidence>
<evidence type="ECO:0000256" key="2">
    <source>
        <dbReference type="ARBA" id="ARBA00023012"/>
    </source>
</evidence>
<dbReference type="Gene3D" id="3.40.50.2300">
    <property type="match status" value="1"/>
</dbReference>
<keyword evidence="5" id="KW-0804">Transcription</keyword>
<dbReference type="RefSeq" id="WP_277277376.1">
    <property type="nucleotide sequence ID" value="NZ_JAROCY010000008.1"/>
</dbReference>
<dbReference type="InterPro" id="IPR039420">
    <property type="entry name" value="WalR-like"/>
</dbReference>
<evidence type="ECO:0000313" key="10">
    <source>
        <dbReference type="EMBL" id="MDF8333561.1"/>
    </source>
</evidence>
<dbReference type="PROSITE" id="PS51755">
    <property type="entry name" value="OMPR_PHOB"/>
    <property type="match status" value="1"/>
</dbReference>
<dbReference type="Gene3D" id="1.10.10.10">
    <property type="entry name" value="Winged helix-like DNA-binding domain superfamily/Winged helix DNA-binding domain"/>
    <property type="match status" value="1"/>
</dbReference>
<reference evidence="10 11" key="1">
    <citation type="submission" date="2023-03" db="EMBL/GenBank/DDBJ databases">
        <title>Novosphingobium cyanobacteriorum sp. nov., isolated from a eutrophic reservoir during the Microcystis bloom period.</title>
        <authorList>
            <person name="Kang M."/>
            <person name="Le V."/>
            <person name="Ko S.-R."/>
            <person name="Lee S.-A."/>
            <person name="Ahn C.-Y."/>
        </authorList>
    </citation>
    <scope>NUCLEOTIDE SEQUENCE [LARGE SCALE GENOMIC DNA]</scope>
    <source>
        <strain evidence="10 11">HBC54</strain>
    </source>
</reference>
<evidence type="ECO:0000259" key="9">
    <source>
        <dbReference type="PROSITE" id="PS51755"/>
    </source>
</evidence>
<evidence type="ECO:0000256" key="1">
    <source>
        <dbReference type="ARBA" id="ARBA00022553"/>
    </source>
</evidence>
<evidence type="ECO:0000256" key="5">
    <source>
        <dbReference type="ARBA" id="ARBA00023163"/>
    </source>
</evidence>
<protein>
    <submittedName>
        <fullName evidence="10">Response regulator transcription factor</fullName>
    </submittedName>
</protein>
<dbReference type="InterPro" id="IPR001789">
    <property type="entry name" value="Sig_transdc_resp-reg_receiver"/>
</dbReference>
<proteinExistence type="predicted"/>
<evidence type="ECO:0000313" key="11">
    <source>
        <dbReference type="Proteomes" id="UP001222770"/>
    </source>
</evidence>
<evidence type="ECO:0000256" key="7">
    <source>
        <dbReference type="PROSITE-ProRule" id="PRU01091"/>
    </source>
</evidence>
<dbReference type="SUPFAM" id="SSF52172">
    <property type="entry name" value="CheY-like"/>
    <property type="match status" value="1"/>
</dbReference>
<dbReference type="EMBL" id="JAROCY010000008">
    <property type="protein sequence ID" value="MDF8333561.1"/>
    <property type="molecule type" value="Genomic_DNA"/>
</dbReference>
<dbReference type="PANTHER" id="PTHR48111:SF22">
    <property type="entry name" value="REGULATOR OF RPOS"/>
    <property type="match status" value="1"/>
</dbReference>
<sequence length="228" mass="25037">MNILVVEDDPGIRDVLKRGLSDEGHAVTTAMNACTALAAARSGAHDLLLLDLGLPDSDGLSLTRTLRAQGFETPIIMLTARDAVEDRIAGLRQGADDYLVKPFAFGELLARIDAVLRRGAPAHQPAPLPDTVVLDRLAIDYMRKVVTVGDAIVPLTVKELDVLRLLAAEPLRIFSRHEILQRVWGLNEDPLTNIVEVYISRLRRKLRAAGLEAIDNVRGFGYRYEVGD</sequence>
<keyword evidence="4 7" id="KW-0238">DNA-binding</keyword>
<feature type="domain" description="OmpR/PhoB-type" evidence="9">
    <location>
        <begin position="129"/>
        <end position="226"/>
    </location>
</feature>
<keyword evidence="1 6" id="KW-0597">Phosphoprotein</keyword>
<evidence type="ECO:0000256" key="3">
    <source>
        <dbReference type="ARBA" id="ARBA00023015"/>
    </source>
</evidence>
<dbReference type="PANTHER" id="PTHR48111">
    <property type="entry name" value="REGULATOR OF RPOS"/>
    <property type="match status" value="1"/>
</dbReference>
<keyword evidence="11" id="KW-1185">Reference proteome</keyword>
<dbReference type="CDD" id="cd00383">
    <property type="entry name" value="trans_reg_C"/>
    <property type="match status" value="1"/>
</dbReference>
<dbReference type="Gene3D" id="6.10.250.690">
    <property type="match status" value="1"/>
</dbReference>
<dbReference type="Pfam" id="PF00486">
    <property type="entry name" value="Trans_reg_C"/>
    <property type="match status" value="1"/>
</dbReference>
<feature type="domain" description="Response regulatory" evidence="8">
    <location>
        <begin position="2"/>
        <end position="116"/>
    </location>
</feature>
<dbReference type="InterPro" id="IPR036388">
    <property type="entry name" value="WH-like_DNA-bd_sf"/>
</dbReference>
<keyword evidence="3" id="KW-0805">Transcription regulation</keyword>
<dbReference type="InterPro" id="IPR011006">
    <property type="entry name" value="CheY-like_superfamily"/>
</dbReference>
<dbReference type="SMART" id="SM00862">
    <property type="entry name" value="Trans_reg_C"/>
    <property type="match status" value="1"/>
</dbReference>
<dbReference type="SMART" id="SM00448">
    <property type="entry name" value="REC"/>
    <property type="match status" value="1"/>
</dbReference>
<evidence type="ECO:0000256" key="6">
    <source>
        <dbReference type="PROSITE-ProRule" id="PRU00169"/>
    </source>
</evidence>
<dbReference type="InterPro" id="IPR001867">
    <property type="entry name" value="OmpR/PhoB-type_DNA-bd"/>
</dbReference>
<dbReference type="SUPFAM" id="SSF46894">
    <property type="entry name" value="C-terminal effector domain of the bipartite response regulators"/>
    <property type="match status" value="1"/>
</dbReference>
<comment type="caution">
    <text evidence="10">The sequence shown here is derived from an EMBL/GenBank/DDBJ whole genome shotgun (WGS) entry which is preliminary data.</text>
</comment>
<dbReference type="PROSITE" id="PS50110">
    <property type="entry name" value="RESPONSE_REGULATORY"/>
    <property type="match status" value="1"/>
</dbReference>
<name>A0ABT6CI12_9SPHN</name>
<organism evidence="10 11">
    <name type="scientific">Novosphingobium cyanobacteriorum</name>
    <dbReference type="NCBI Taxonomy" id="3024215"/>
    <lineage>
        <taxon>Bacteria</taxon>
        <taxon>Pseudomonadati</taxon>
        <taxon>Pseudomonadota</taxon>
        <taxon>Alphaproteobacteria</taxon>
        <taxon>Sphingomonadales</taxon>
        <taxon>Sphingomonadaceae</taxon>
        <taxon>Novosphingobium</taxon>
    </lineage>
</organism>
<feature type="DNA-binding region" description="OmpR/PhoB-type" evidence="7">
    <location>
        <begin position="129"/>
        <end position="226"/>
    </location>
</feature>
<accession>A0ABT6CI12</accession>
<gene>
    <name evidence="10" type="ORF">POM99_10140</name>
</gene>
<dbReference type="InterPro" id="IPR016032">
    <property type="entry name" value="Sig_transdc_resp-reg_C-effctor"/>
</dbReference>